<feature type="region of interest" description="Disordered" evidence="1">
    <location>
        <begin position="447"/>
        <end position="517"/>
    </location>
</feature>
<accession>A0A7S2URW2</accession>
<feature type="transmembrane region" description="Helical" evidence="2">
    <location>
        <begin position="111"/>
        <end position="132"/>
    </location>
</feature>
<feature type="compositionally biased region" description="Basic and acidic residues" evidence="1">
    <location>
        <begin position="320"/>
        <end position="335"/>
    </location>
</feature>
<evidence type="ECO:0000313" key="3">
    <source>
        <dbReference type="EMBL" id="CAD9828355.1"/>
    </source>
</evidence>
<feature type="compositionally biased region" description="Basic and acidic residues" evidence="1">
    <location>
        <begin position="494"/>
        <end position="503"/>
    </location>
</feature>
<feature type="transmembrane region" description="Helical" evidence="2">
    <location>
        <begin position="60"/>
        <end position="81"/>
    </location>
</feature>
<keyword evidence="2" id="KW-1133">Transmembrane helix</keyword>
<evidence type="ECO:0000256" key="2">
    <source>
        <dbReference type="SAM" id="Phobius"/>
    </source>
</evidence>
<evidence type="ECO:0000256" key="1">
    <source>
        <dbReference type="SAM" id="MobiDB-lite"/>
    </source>
</evidence>
<reference evidence="3" key="1">
    <citation type="submission" date="2021-01" db="EMBL/GenBank/DDBJ databases">
        <authorList>
            <person name="Corre E."/>
            <person name="Pelletier E."/>
            <person name="Niang G."/>
            <person name="Scheremetjew M."/>
            <person name="Finn R."/>
            <person name="Kale V."/>
            <person name="Holt S."/>
            <person name="Cochrane G."/>
            <person name="Meng A."/>
            <person name="Brown T."/>
            <person name="Cohen L."/>
        </authorList>
    </citation>
    <scope>NUCLEOTIDE SEQUENCE</scope>
    <source>
        <strain evidence="3">CCMP2084</strain>
    </source>
</reference>
<sequence>MIVGGSFERKVGSILVHLTRHYVQPAVDNGAGTVEEVSFEEIHKNPLDVNKEQRKGSLKAAYGFFKYVIGFVIFGAVGNAITKEDYGPNYQKNIPKRISNIVGDIVGKMSPFMWCVTLILAIPSLAFLQAAVHLARYRALYGEAPYPINPSHGLVVGRGMKYEKQRPLRLLVIGDSVAAGVGIEASSTPILPEEIAKSLSMAMSGRAIYWTCNGQPGASATWVVQELEQLFPRTTTTDGLDKAKGDLNKDRTCIRENDFGQGKATNYHDRSMVLGIKDQHNMRQSHLLGEKQRRKGRSFWFLSKTLPQLRSGSSSCKSTKKCDQRLQKSGEENDDEVHWRERLQEYVSDVSEETEETSSASGQYDVAIVFSGPNDFKSAFLPFMLQGEDIELYKQGKQRGATYSQELKRVIDVLSDRMKLQLAKRIELVKKNVETVKQNVKENVESVRTTVSEKVESVRTTVSDSIRLPEKLGGHKPSKVDEDAQNDSESNATSDKEQIRDTTTHQTSDDISGSKEQVEPIMEEIMKVGDMVKSQDNRDEKFIERESDKDLPTDKTMREYDEAVGNHRPIVVLPSLPCRTLPVLRWPPLRWLALFLIELMDNVKRTLAIAYGGDVLFVEAPTVQQMNEFENHRGPYYFSKGKNTSLLTLQDVSEEASEKRKKEMHDYYASKMPSNCDRQKRGSALRCIDDNHPSDLGYTFFGRYLADAILCEWNKTNS</sequence>
<protein>
    <recommendedName>
        <fullName evidence="4">SGNH hydrolase-type esterase domain-containing protein</fullName>
    </recommendedName>
</protein>
<keyword evidence="2" id="KW-0472">Membrane</keyword>
<feature type="compositionally biased region" description="Basic and acidic residues" evidence="1">
    <location>
        <begin position="467"/>
        <end position="482"/>
    </location>
</feature>
<proteinExistence type="predicted"/>
<dbReference type="EMBL" id="HBHQ01029743">
    <property type="protein sequence ID" value="CAD9828355.1"/>
    <property type="molecule type" value="Transcribed_RNA"/>
</dbReference>
<organism evidence="3">
    <name type="scientific">Attheya septentrionalis</name>
    <dbReference type="NCBI Taxonomy" id="420275"/>
    <lineage>
        <taxon>Eukaryota</taxon>
        <taxon>Sar</taxon>
        <taxon>Stramenopiles</taxon>
        <taxon>Ochrophyta</taxon>
        <taxon>Bacillariophyta</taxon>
        <taxon>Coscinodiscophyceae</taxon>
        <taxon>Chaetocerotophycidae</taxon>
        <taxon>Chaetocerotales</taxon>
        <taxon>Attheyaceae</taxon>
        <taxon>Attheya</taxon>
    </lineage>
</organism>
<keyword evidence="2" id="KW-0812">Transmembrane</keyword>
<evidence type="ECO:0008006" key="4">
    <source>
        <dbReference type="Google" id="ProtNLM"/>
    </source>
</evidence>
<dbReference type="AlphaFoldDB" id="A0A7S2URW2"/>
<name>A0A7S2URW2_9STRA</name>
<gene>
    <name evidence="3" type="ORF">ASEP1449_LOCUS20190</name>
</gene>
<feature type="region of interest" description="Disordered" evidence="1">
    <location>
        <begin position="311"/>
        <end position="335"/>
    </location>
</feature>
<feature type="compositionally biased region" description="Basic and acidic residues" evidence="1">
    <location>
        <begin position="447"/>
        <end position="457"/>
    </location>
</feature>